<evidence type="ECO:0000256" key="1">
    <source>
        <dbReference type="SAM" id="MobiDB-lite"/>
    </source>
</evidence>
<evidence type="ECO:0000313" key="3">
    <source>
        <dbReference type="EMBL" id="KAJ6642783.1"/>
    </source>
</evidence>
<feature type="region of interest" description="Disordered" evidence="1">
    <location>
        <begin position="87"/>
        <end position="147"/>
    </location>
</feature>
<comment type="caution">
    <text evidence="3">The sequence shown here is derived from an EMBL/GenBank/DDBJ whole genome shotgun (WGS) entry which is preliminary data.</text>
</comment>
<feature type="compositionally biased region" description="Low complexity" evidence="1">
    <location>
        <begin position="91"/>
        <end position="103"/>
    </location>
</feature>
<keyword evidence="2" id="KW-1133">Transmembrane helix</keyword>
<keyword evidence="2" id="KW-0472">Membrane</keyword>
<evidence type="ECO:0000313" key="4">
    <source>
        <dbReference type="Proteomes" id="UP001151699"/>
    </source>
</evidence>
<reference evidence="3" key="1">
    <citation type="submission" date="2022-07" db="EMBL/GenBank/DDBJ databases">
        <authorList>
            <person name="Trinca V."/>
            <person name="Uliana J.V.C."/>
            <person name="Torres T.T."/>
            <person name="Ward R.J."/>
            <person name="Monesi N."/>
        </authorList>
    </citation>
    <scope>NUCLEOTIDE SEQUENCE</scope>
    <source>
        <strain evidence="3">HSMRA1968</strain>
        <tissue evidence="3">Whole embryos</tissue>
    </source>
</reference>
<gene>
    <name evidence="3" type="ORF">Bhyg_07737</name>
</gene>
<dbReference type="OrthoDB" id="7790753at2759"/>
<keyword evidence="4" id="KW-1185">Reference proteome</keyword>
<dbReference type="EMBL" id="WJQU01000002">
    <property type="protein sequence ID" value="KAJ6642783.1"/>
    <property type="molecule type" value="Genomic_DNA"/>
</dbReference>
<dbReference type="AlphaFoldDB" id="A0A9Q0N387"/>
<dbReference type="Proteomes" id="UP001151699">
    <property type="component" value="Chromosome B"/>
</dbReference>
<feature type="transmembrane region" description="Helical" evidence="2">
    <location>
        <begin position="6"/>
        <end position="27"/>
    </location>
</feature>
<evidence type="ECO:0000256" key="2">
    <source>
        <dbReference type="SAM" id="Phobius"/>
    </source>
</evidence>
<proteinExistence type="predicted"/>
<protein>
    <submittedName>
        <fullName evidence="3">Uncharacterized protein</fullName>
    </submittedName>
</protein>
<name>A0A9Q0N387_9DIPT</name>
<accession>A0A9Q0N387</accession>
<organism evidence="3 4">
    <name type="scientific">Pseudolycoriella hygida</name>
    <dbReference type="NCBI Taxonomy" id="35572"/>
    <lineage>
        <taxon>Eukaryota</taxon>
        <taxon>Metazoa</taxon>
        <taxon>Ecdysozoa</taxon>
        <taxon>Arthropoda</taxon>
        <taxon>Hexapoda</taxon>
        <taxon>Insecta</taxon>
        <taxon>Pterygota</taxon>
        <taxon>Neoptera</taxon>
        <taxon>Endopterygota</taxon>
        <taxon>Diptera</taxon>
        <taxon>Nematocera</taxon>
        <taxon>Sciaroidea</taxon>
        <taxon>Sciaridae</taxon>
        <taxon>Pseudolycoriella</taxon>
    </lineage>
</organism>
<sequence>MEWMFFTSFGAVFLIVFGSSLIVFCIIKSRRRQPLFSAPVVVTTATQQVPFTPGPQMQQTTIYPNQTSYPMGQQNFAMPMPVTNQHSYPMSQGGYPQYPSGGAPYPPGPHESMNPPSYDQVVGTNTTTATTNEQYAKQAPYNPNFTG</sequence>
<keyword evidence="2" id="KW-0812">Transmembrane</keyword>